<dbReference type="OrthoDB" id="5407715at2759"/>
<dbReference type="EMBL" id="KZ824509">
    <property type="protein sequence ID" value="RAK94963.1"/>
    <property type="molecule type" value="Genomic_DNA"/>
</dbReference>
<proteinExistence type="predicted"/>
<dbReference type="VEuPathDB" id="FungiDB:BO80DRAFT_450626"/>
<protein>
    <submittedName>
        <fullName evidence="1">Uncharacterized protein</fullName>
    </submittedName>
</protein>
<dbReference type="RefSeq" id="XP_025569291.1">
    <property type="nucleotide sequence ID" value="XM_025721827.1"/>
</dbReference>
<organism evidence="1 2">
    <name type="scientific">Aspergillus ibericus CBS 121593</name>
    <dbReference type="NCBI Taxonomy" id="1448316"/>
    <lineage>
        <taxon>Eukaryota</taxon>
        <taxon>Fungi</taxon>
        <taxon>Dikarya</taxon>
        <taxon>Ascomycota</taxon>
        <taxon>Pezizomycotina</taxon>
        <taxon>Eurotiomycetes</taxon>
        <taxon>Eurotiomycetidae</taxon>
        <taxon>Eurotiales</taxon>
        <taxon>Aspergillaceae</taxon>
        <taxon>Aspergillus</taxon>
        <taxon>Aspergillus subgen. Circumdati</taxon>
    </lineage>
</organism>
<gene>
    <name evidence="1" type="ORF">BO80DRAFT_450626</name>
</gene>
<sequence>MVPPYRPFHCWRLYACAVNGIGTDGYTYYVGITNDTRHSADSRHDINHNAAALVLDSNGMFYPAITPESAVIRVLVAGILPYSQGINKGNYELTLSGPGSAASGDRWGRCEFTKLGPCRYVGHTRLQRMMGIECRELTYAECLIAREWLFLDKR</sequence>
<reference evidence="1 2" key="1">
    <citation type="submission" date="2018-02" db="EMBL/GenBank/DDBJ databases">
        <title>The genomes of Aspergillus section Nigri reveals drivers in fungal speciation.</title>
        <authorList>
            <consortium name="DOE Joint Genome Institute"/>
            <person name="Vesth T.C."/>
            <person name="Nybo J."/>
            <person name="Theobald S."/>
            <person name="Brandl J."/>
            <person name="Frisvad J.C."/>
            <person name="Nielsen K.F."/>
            <person name="Lyhne E.K."/>
            <person name="Kogle M.E."/>
            <person name="Kuo A."/>
            <person name="Riley R."/>
            <person name="Clum A."/>
            <person name="Nolan M."/>
            <person name="Lipzen A."/>
            <person name="Salamov A."/>
            <person name="Henrissat B."/>
            <person name="Wiebenga A."/>
            <person name="De vries R.P."/>
            <person name="Grigoriev I.V."/>
            <person name="Mortensen U.H."/>
            <person name="Andersen M.R."/>
            <person name="Baker S.E."/>
        </authorList>
    </citation>
    <scope>NUCLEOTIDE SEQUENCE [LARGE SCALE GENOMIC DNA]</scope>
    <source>
        <strain evidence="1 2">CBS 121593</strain>
    </source>
</reference>
<accession>A0A395GLR3</accession>
<evidence type="ECO:0000313" key="1">
    <source>
        <dbReference type="EMBL" id="RAK94963.1"/>
    </source>
</evidence>
<dbReference type="GeneID" id="37226692"/>
<name>A0A395GLR3_9EURO</name>
<dbReference type="Proteomes" id="UP000249402">
    <property type="component" value="Unassembled WGS sequence"/>
</dbReference>
<dbReference type="AlphaFoldDB" id="A0A395GLR3"/>
<evidence type="ECO:0000313" key="2">
    <source>
        <dbReference type="Proteomes" id="UP000249402"/>
    </source>
</evidence>
<keyword evidence="2" id="KW-1185">Reference proteome</keyword>